<dbReference type="Pfam" id="PF03180">
    <property type="entry name" value="Lipoprotein_9"/>
    <property type="match status" value="1"/>
</dbReference>
<reference evidence="8" key="1">
    <citation type="thesis" date="2015" institute="Rutgers" country="The State University of New Jersey, 14 College Farm Rd., New Brunswick, NJ, USA">
        <title>Ammonia toxicity in bacteria and its implications for treatment of and resource recovery from highly nitrogenous organic wastes.</title>
        <authorList>
            <person name="Luther A.K."/>
        </authorList>
    </citation>
    <scope>NUCLEOTIDE SEQUENCE</scope>
    <source>
        <strain evidence="8">RT-10B</strain>
    </source>
</reference>
<comment type="subcellular location">
    <subcellularLocation>
        <location evidence="1">Membrane</location>
        <topology evidence="1">Lipid-anchor</topology>
    </subcellularLocation>
</comment>
<keyword evidence="5" id="KW-0564">Palmitate</keyword>
<evidence type="ECO:0000256" key="5">
    <source>
        <dbReference type="ARBA" id="ARBA00023139"/>
    </source>
</evidence>
<dbReference type="GO" id="GO:0016020">
    <property type="term" value="C:membrane"/>
    <property type="evidence" value="ECO:0007669"/>
    <property type="project" value="UniProtKB-SubCell"/>
</dbReference>
<dbReference type="Gene3D" id="3.40.190.10">
    <property type="entry name" value="Periplasmic binding protein-like II"/>
    <property type="match status" value="2"/>
</dbReference>
<keyword evidence="3 7" id="KW-0732">Signal</keyword>
<keyword evidence="4" id="KW-0472">Membrane</keyword>
<dbReference type="InterPro" id="IPR004872">
    <property type="entry name" value="Lipoprotein_NlpA"/>
</dbReference>
<dbReference type="EMBL" id="JYGE01000005">
    <property type="protein sequence ID" value="PSJ31224.1"/>
    <property type="molecule type" value="Genomic_DNA"/>
</dbReference>
<evidence type="ECO:0000256" key="6">
    <source>
        <dbReference type="ARBA" id="ARBA00023288"/>
    </source>
</evidence>
<feature type="chain" id="PRO_5015161044" evidence="7">
    <location>
        <begin position="19"/>
        <end position="273"/>
    </location>
</feature>
<dbReference type="AlphaFoldDB" id="A0A2P7PZR3"/>
<evidence type="ECO:0000256" key="1">
    <source>
        <dbReference type="ARBA" id="ARBA00004635"/>
    </source>
</evidence>
<keyword evidence="9" id="KW-1185">Reference proteome</keyword>
<protein>
    <submittedName>
        <fullName evidence="8">Methionine-binding protein</fullName>
    </submittedName>
</protein>
<dbReference type="PANTHER" id="PTHR30429:SF0">
    <property type="entry name" value="METHIONINE-BINDING LIPOPROTEIN METQ"/>
    <property type="match status" value="1"/>
</dbReference>
<organism evidence="8 9">
    <name type="scientific">Peptostreptococcus russellii</name>
    <dbReference type="NCBI Taxonomy" id="215200"/>
    <lineage>
        <taxon>Bacteria</taxon>
        <taxon>Bacillati</taxon>
        <taxon>Bacillota</taxon>
        <taxon>Clostridia</taxon>
        <taxon>Peptostreptococcales</taxon>
        <taxon>Peptostreptococcaceae</taxon>
        <taxon>Peptostreptococcus</taxon>
    </lineage>
</organism>
<name>A0A2P7PZR3_9FIRM</name>
<evidence type="ECO:0000256" key="7">
    <source>
        <dbReference type="SAM" id="SignalP"/>
    </source>
</evidence>
<accession>A0A2P7PZR3</accession>
<dbReference type="OrthoDB" id="9812878at2"/>
<evidence type="ECO:0000256" key="2">
    <source>
        <dbReference type="ARBA" id="ARBA00008973"/>
    </source>
</evidence>
<evidence type="ECO:0000313" key="8">
    <source>
        <dbReference type="EMBL" id="PSJ31224.1"/>
    </source>
</evidence>
<evidence type="ECO:0000256" key="3">
    <source>
        <dbReference type="ARBA" id="ARBA00022729"/>
    </source>
</evidence>
<comment type="similarity">
    <text evidence="2">Belongs to the NlpA lipoprotein family.</text>
</comment>
<dbReference type="PROSITE" id="PS51257">
    <property type="entry name" value="PROKAR_LIPOPROTEIN"/>
    <property type="match status" value="1"/>
</dbReference>
<feature type="signal peptide" evidence="7">
    <location>
        <begin position="1"/>
        <end position="18"/>
    </location>
</feature>
<comment type="caution">
    <text evidence="8">The sequence shown here is derived from an EMBL/GenBank/DDBJ whole genome shotgun (WGS) entry which is preliminary data.</text>
</comment>
<dbReference type="Proteomes" id="UP000241434">
    <property type="component" value="Unassembled WGS sequence"/>
</dbReference>
<evidence type="ECO:0000313" key="9">
    <source>
        <dbReference type="Proteomes" id="UP000241434"/>
    </source>
</evidence>
<dbReference type="PANTHER" id="PTHR30429">
    <property type="entry name" value="D-METHIONINE-BINDING LIPOPROTEIN METQ"/>
    <property type="match status" value="1"/>
</dbReference>
<evidence type="ECO:0000256" key="4">
    <source>
        <dbReference type="ARBA" id="ARBA00023136"/>
    </source>
</evidence>
<dbReference type="SUPFAM" id="SSF53850">
    <property type="entry name" value="Periplasmic binding protein-like II"/>
    <property type="match status" value="1"/>
</dbReference>
<sequence>MKKIISFLSLLLVTTILATGCGGNNKETSEKKTIKIGGTSISQIYYDACKEDFEKKGFKTEFVPFDANPVVLEACNSGDVDIAIGQHLKFINSFNQNKSADLVMAKPYVFYTGIGLYSDKHKSVSEIPDNGKIAIMNDPMNSDIALRILDEQGLIKLKPDLDVYTAADIAENPKKLEIVEMDQAQTVTALKDLDAACVFFTHMSSAGKDPRTFLARDTQMVKYPMGVIVKKENENAKWATEFAESMRTKDSQDSINKEFPGVFNFYKNDDEAK</sequence>
<proteinExistence type="inferred from homology"/>
<keyword evidence="6" id="KW-0449">Lipoprotein</keyword>
<gene>
    <name evidence="8" type="ORF">UF10_06180</name>
</gene>
<dbReference type="RefSeq" id="WP_106776960.1">
    <property type="nucleotide sequence ID" value="NZ_JBGGGQ010000006.1"/>
</dbReference>